<evidence type="ECO:0000313" key="2">
    <source>
        <dbReference type="EMBL" id="OEV18893.1"/>
    </source>
</evidence>
<dbReference type="Pfam" id="PF21068">
    <property type="entry name" value="ATPgraspMvdD"/>
    <property type="match status" value="1"/>
</dbReference>
<name>A0A1E7LSK1_9ACTN</name>
<dbReference type="InterPro" id="IPR048936">
    <property type="entry name" value="MvdD-like_ATPgrasp"/>
</dbReference>
<dbReference type="AlphaFoldDB" id="A0A1E7LSK1"/>
<dbReference type="SUPFAM" id="SSF56059">
    <property type="entry name" value="Glutathione synthetase ATP-binding domain-like"/>
    <property type="match status" value="1"/>
</dbReference>
<dbReference type="Gene3D" id="3.30.470.20">
    <property type="entry name" value="ATP-grasp fold, B domain"/>
    <property type="match status" value="1"/>
</dbReference>
<dbReference type="Proteomes" id="UP000175971">
    <property type="component" value="Unassembled WGS sequence"/>
</dbReference>
<proteinExistence type="predicted"/>
<reference evidence="2 3" key="1">
    <citation type="journal article" date="2016" name="Front. Microbiol.">
        <title>Comparative Genomics Analysis of Streptomyces Species Reveals Their Adaptation to the Marine Environment and Their Diversity at the Genomic Level.</title>
        <authorList>
            <person name="Tian X."/>
            <person name="Zhang Z."/>
            <person name="Yang T."/>
            <person name="Chen M."/>
            <person name="Li J."/>
            <person name="Chen F."/>
            <person name="Yang J."/>
            <person name="Li W."/>
            <person name="Zhang B."/>
            <person name="Zhang Z."/>
            <person name="Wu J."/>
            <person name="Zhang C."/>
            <person name="Long L."/>
            <person name="Xiao J."/>
        </authorList>
    </citation>
    <scope>NUCLEOTIDE SEQUENCE [LARGE SCALE GENOMIC DNA]</scope>
    <source>
        <strain evidence="2 3">SCSIO M10372</strain>
    </source>
</reference>
<dbReference type="OrthoDB" id="9794735at2"/>
<protein>
    <recommendedName>
        <fullName evidence="1">MvdD-like pre-ATP grasp domain-containing protein</fullName>
    </recommendedName>
</protein>
<feature type="domain" description="MvdD-like pre-ATP grasp" evidence="1">
    <location>
        <begin position="13"/>
        <end position="74"/>
    </location>
</feature>
<keyword evidence="3" id="KW-1185">Reference proteome</keyword>
<dbReference type="GO" id="GO:0009432">
    <property type="term" value="P:SOS response"/>
    <property type="evidence" value="ECO:0007669"/>
    <property type="project" value="TreeGrafter"/>
</dbReference>
<sequence length="315" mass="34843">MTILIVDNPFEAGTDLIVSELASAGVPMFRMDLADFPSELNFRATFTQWNWEGVLTQGERTVDLTAIQAVYWNRPDGFRFPGLSAADEHYARGAARIGFGGILTSLDVPYLNHPAKASAAEFKPRQLQVARAAGLSVPQTLVTTEADAVRRFSHMVNGSVVTKALGAPVVAHAGGYEALYTREPDLDALQGVELTAHLFQERIEKDFEVRAVFIGDECFCVRIDAASDQARIDWRSDYNSIELTPIETPKEVLQSLRRYAAVMDLAYFAADFIVQPSGRWLFLEANPSGQWAWTNSPDLPVAKAIATVLEEWCEL</sequence>
<dbReference type="RefSeq" id="WP_070201900.1">
    <property type="nucleotide sequence ID" value="NZ_LJGZ01000088.1"/>
</dbReference>
<dbReference type="EMBL" id="LJGZ01000088">
    <property type="protein sequence ID" value="OEV18893.1"/>
    <property type="molecule type" value="Genomic_DNA"/>
</dbReference>
<dbReference type="GO" id="GO:0018169">
    <property type="term" value="F:ribosomal S6-glutamic acid ligase activity"/>
    <property type="evidence" value="ECO:0007669"/>
    <property type="project" value="TreeGrafter"/>
</dbReference>
<dbReference type="PANTHER" id="PTHR21621:SF0">
    <property type="entry name" value="BETA-CITRYLGLUTAMATE SYNTHASE B-RELATED"/>
    <property type="match status" value="1"/>
</dbReference>
<evidence type="ECO:0000259" key="1">
    <source>
        <dbReference type="Pfam" id="PF21068"/>
    </source>
</evidence>
<dbReference type="PATRIC" id="fig|518642.7.peg.389"/>
<dbReference type="PANTHER" id="PTHR21621">
    <property type="entry name" value="RIBOSOMAL PROTEIN S6 MODIFICATION PROTEIN"/>
    <property type="match status" value="1"/>
</dbReference>
<accession>A0A1E7LSK1</accession>
<comment type="caution">
    <text evidence="2">The sequence shown here is derived from an EMBL/GenBank/DDBJ whole genome shotgun (WGS) entry which is preliminary data.</text>
</comment>
<gene>
    <name evidence="2" type="ORF">AN221_18175</name>
</gene>
<dbReference type="GO" id="GO:0005737">
    <property type="term" value="C:cytoplasm"/>
    <property type="evidence" value="ECO:0007669"/>
    <property type="project" value="TreeGrafter"/>
</dbReference>
<evidence type="ECO:0000313" key="3">
    <source>
        <dbReference type="Proteomes" id="UP000175971"/>
    </source>
</evidence>
<organism evidence="2 3">
    <name type="scientific">Streptomyces nanshensis</name>
    <dbReference type="NCBI Taxonomy" id="518642"/>
    <lineage>
        <taxon>Bacteria</taxon>
        <taxon>Bacillati</taxon>
        <taxon>Actinomycetota</taxon>
        <taxon>Actinomycetes</taxon>
        <taxon>Kitasatosporales</taxon>
        <taxon>Streptomycetaceae</taxon>
        <taxon>Streptomyces</taxon>
    </lineage>
</organism>